<comment type="caution">
    <text evidence="1">The sequence shown here is derived from an EMBL/GenBank/DDBJ whole genome shotgun (WGS) entry which is preliminary data.</text>
</comment>
<sequence>MQPVIQNALSIAKQLESSVSQCFLACSRSCHADNSSFISPTFLQTQSISMEDKKQIMQGICIPSLSLFDKQNSHRASVLKTILKDIMNAYAALTNLPQLFTQLVGIFDTLTVELTMKLSTQPHTLTYKLNAQPDLLTVICCRLSEVLFKTILCACTLPAPKAILALLNSISFKLDGDTSENQEMSDMLEFCIDFYSKCRSMAILSQASKNSFSILSFHIFSLIHTHKGDHSSIISSPYSLMLHKNIIYSSLCCCFEDVDEDIVKYICSSLVNVFPVISIAPDININTHILFNNILCGGKLCFTPQSLDSMHQMLLCPTEATASAVSLHISFPEVVLSRTISTLLASPLLTDLSMSTLSQEELPVLSICGISGCIGATTASLCEWLCLRDRKVWSRREVDISFGESAPIVSEDISGLRYIDACEGCWRLGTWCSSESAISYESDDAGIFIFDPLSLPPLSLSSPVPSPSSLFTSLSSCLSLSASLSSFFSSPR</sequence>
<evidence type="ECO:0000313" key="2">
    <source>
        <dbReference type="Proteomes" id="UP001057375"/>
    </source>
</evidence>
<organism evidence="1 2">
    <name type="scientific">Aduncisulcus paluster</name>
    <dbReference type="NCBI Taxonomy" id="2918883"/>
    <lineage>
        <taxon>Eukaryota</taxon>
        <taxon>Metamonada</taxon>
        <taxon>Carpediemonas-like organisms</taxon>
        <taxon>Aduncisulcus</taxon>
    </lineage>
</organism>
<evidence type="ECO:0008006" key="3">
    <source>
        <dbReference type="Google" id="ProtNLM"/>
    </source>
</evidence>
<proteinExistence type="predicted"/>
<name>A0ABQ5KY26_9EUKA</name>
<dbReference type="Proteomes" id="UP001057375">
    <property type="component" value="Unassembled WGS sequence"/>
</dbReference>
<protein>
    <recommendedName>
        <fullName evidence="3">MMS19 nucleotide excision repair protein</fullName>
    </recommendedName>
</protein>
<gene>
    <name evidence="1" type="ORF">ADUPG1_009015</name>
</gene>
<accession>A0ABQ5KY26</accession>
<dbReference type="EMBL" id="BQXS01011106">
    <property type="protein sequence ID" value="GKT35965.1"/>
    <property type="molecule type" value="Genomic_DNA"/>
</dbReference>
<keyword evidence="2" id="KW-1185">Reference proteome</keyword>
<feature type="non-terminal residue" evidence="1">
    <location>
        <position position="492"/>
    </location>
</feature>
<reference evidence="1" key="1">
    <citation type="submission" date="2022-03" db="EMBL/GenBank/DDBJ databases">
        <title>Draft genome sequence of Aduncisulcus paluster, a free-living microaerophilic Fornicata.</title>
        <authorList>
            <person name="Yuyama I."/>
            <person name="Kume K."/>
            <person name="Tamura T."/>
            <person name="Inagaki Y."/>
            <person name="Hashimoto T."/>
        </authorList>
    </citation>
    <scope>NUCLEOTIDE SEQUENCE</scope>
    <source>
        <strain evidence="1">NY0171</strain>
    </source>
</reference>
<evidence type="ECO:0000313" key="1">
    <source>
        <dbReference type="EMBL" id="GKT35965.1"/>
    </source>
</evidence>